<sequence>MSKVYANWNITLDTECPECEECFDLIEQDDDFWTDAKHSACEHDTPSSQNVDVECPQCGHQFKVDFCY</sequence>
<gene>
    <name evidence="1" type="ORF">AB6T85_00780</name>
</gene>
<protein>
    <submittedName>
        <fullName evidence="1">Uncharacterized protein</fullName>
    </submittedName>
</protein>
<dbReference type="RefSeq" id="WP_369894582.1">
    <property type="nucleotide sequence ID" value="NZ_JBGFFX010000001.1"/>
</dbReference>
<evidence type="ECO:0000313" key="2">
    <source>
        <dbReference type="Proteomes" id="UP001565243"/>
    </source>
</evidence>
<comment type="caution">
    <text evidence="1">The sequence shown here is derived from an EMBL/GenBank/DDBJ whole genome shotgun (WGS) entry which is preliminary data.</text>
</comment>
<keyword evidence="2" id="KW-1185">Reference proteome</keyword>
<evidence type="ECO:0000313" key="1">
    <source>
        <dbReference type="EMBL" id="MEY8768975.1"/>
    </source>
</evidence>
<proteinExistence type="predicted"/>
<name>A0ABV4E269_9GAMM</name>
<dbReference type="EMBL" id="JBGFFX010000001">
    <property type="protein sequence ID" value="MEY8768975.1"/>
    <property type="molecule type" value="Genomic_DNA"/>
</dbReference>
<accession>A0ABV4E269</accession>
<reference evidence="1 2" key="1">
    <citation type="submission" date="2024-07" db="EMBL/GenBank/DDBJ databases">
        <authorList>
            <person name="Hebao G."/>
        </authorList>
    </citation>
    <scope>NUCLEOTIDE SEQUENCE [LARGE SCALE GENOMIC DNA]</scope>
    <source>
        <strain evidence="1 2">ACCC 02193</strain>
    </source>
</reference>
<organism evidence="1 2">
    <name type="scientific">Erwinia aeris</name>
    <dbReference type="NCBI Taxonomy" id="3239803"/>
    <lineage>
        <taxon>Bacteria</taxon>
        <taxon>Pseudomonadati</taxon>
        <taxon>Pseudomonadota</taxon>
        <taxon>Gammaproteobacteria</taxon>
        <taxon>Enterobacterales</taxon>
        <taxon>Erwiniaceae</taxon>
        <taxon>Erwinia</taxon>
    </lineage>
</organism>
<dbReference type="Proteomes" id="UP001565243">
    <property type="component" value="Unassembled WGS sequence"/>
</dbReference>